<protein>
    <submittedName>
        <fullName evidence="2">Uncharacterized protein</fullName>
    </submittedName>
</protein>
<gene>
    <name evidence="2" type="ORF">Syun_030765</name>
</gene>
<feature type="region of interest" description="Disordered" evidence="1">
    <location>
        <begin position="1"/>
        <end position="62"/>
    </location>
</feature>
<keyword evidence="3" id="KW-1185">Reference proteome</keyword>
<comment type="caution">
    <text evidence="2">The sequence shown here is derived from an EMBL/GenBank/DDBJ whole genome shotgun (WGS) entry which is preliminary data.</text>
</comment>
<sequence length="120" mass="13183">MSGGRASSRVSTSDRGSDILGFVRARGRQGSSLPCMGTPPGDGDGSPTPAKEKRKSETEHTLYFFVRKRKKSGRADSSPGELRLLDTHLDSSRNRLDKDKRVTCPSSRSRLGKEKIDDFL</sequence>
<organism evidence="2 3">
    <name type="scientific">Stephania yunnanensis</name>
    <dbReference type="NCBI Taxonomy" id="152371"/>
    <lineage>
        <taxon>Eukaryota</taxon>
        <taxon>Viridiplantae</taxon>
        <taxon>Streptophyta</taxon>
        <taxon>Embryophyta</taxon>
        <taxon>Tracheophyta</taxon>
        <taxon>Spermatophyta</taxon>
        <taxon>Magnoliopsida</taxon>
        <taxon>Ranunculales</taxon>
        <taxon>Menispermaceae</taxon>
        <taxon>Menispermoideae</taxon>
        <taxon>Cissampelideae</taxon>
        <taxon>Stephania</taxon>
    </lineage>
</organism>
<feature type="region of interest" description="Disordered" evidence="1">
    <location>
        <begin position="96"/>
        <end position="120"/>
    </location>
</feature>
<dbReference type="Proteomes" id="UP001420932">
    <property type="component" value="Unassembled WGS sequence"/>
</dbReference>
<feature type="compositionally biased region" description="Basic and acidic residues" evidence="1">
    <location>
        <begin position="50"/>
        <end position="60"/>
    </location>
</feature>
<evidence type="ECO:0000313" key="2">
    <source>
        <dbReference type="EMBL" id="KAK9081719.1"/>
    </source>
</evidence>
<name>A0AAP0HCG7_9MAGN</name>
<evidence type="ECO:0000256" key="1">
    <source>
        <dbReference type="SAM" id="MobiDB-lite"/>
    </source>
</evidence>
<dbReference type="AlphaFoldDB" id="A0AAP0HCG7"/>
<feature type="compositionally biased region" description="Low complexity" evidence="1">
    <location>
        <begin position="38"/>
        <end position="49"/>
    </location>
</feature>
<evidence type="ECO:0000313" key="3">
    <source>
        <dbReference type="Proteomes" id="UP001420932"/>
    </source>
</evidence>
<proteinExistence type="predicted"/>
<feature type="compositionally biased region" description="Basic and acidic residues" evidence="1">
    <location>
        <begin position="111"/>
        <end position="120"/>
    </location>
</feature>
<dbReference type="EMBL" id="JBBNAF010000047">
    <property type="protein sequence ID" value="KAK9081719.1"/>
    <property type="molecule type" value="Genomic_DNA"/>
</dbReference>
<reference evidence="2 3" key="1">
    <citation type="submission" date="2024-01" db="EMBL/GenBank/DDBJ databases">
        <title>Genome assemblies of Stephania.</title>
        <authorList>
            <person name="Yang L."/>
        </authorList>
    </citation>
    <scope>NUCLEOTIDE SEQUENCE [LARGE SCALE GENOMIC DNA]</scope>
    <source>
        <strain evidence="2">YNDBR</strain>
        <tissue evidence="2">Leaf</tissue>
    </source>
</reference>
<accession>A0AAP0HCG7</accession>